<dbReference type="AlphaFoldDB" id="A0A0M7CTP3"/>
<dbReference type="EMBL" id="CYTV01000001">
    <property type="protein sequence ID" value="CUI44041.1"/>
    <property type="molecule type" value="Genomic_DNA"/>
</dbReference>
<sequence>MKRFLRLYLLYLGLALTILLLCDTSANLGRPITVEFQYQQF</sequence>
<dbReference type="RefSeq" id="WP_257784713.1">
    <property type="nucleotide sequence ID" value="NZ_CAJGUP010000096.1"/>
</dbReference>
<gene>
    <name evidence="1" type="ORF">ERS370011_00617</name>
</gene>
<accession>A0A0M7CTP3</accession>
<dbReference type="GeneID" id="92997658"/>
<dbReference type="Proteomes" id="UP000053096">
    <property type="component" value="Unassembled WGS sequence"/>
</dbReference>
<evidence type="ECO:0000313" key="2">
    <source>
        <dbReference type="Proteomes" id="UP000053096"/>
    </source>
</evidence>
<protein>
    <submittedName>
        <fullName evidence="1">Uncharacterized protein</fullName>
    </submittedName>
</protein>
<evidence type="ECO:0000313" key="1">
    <source>
        <dbReference type="EMBL" id="CUI44041.1"/>
    </source>
</evidence>
<organism evidence="1 2">
    <name type="scientific">Bordetella pseudohinzii</name>
    <dbReference type="NCBI Taxonomy" id="1331258"/>
    <lineage>
        <taxon>Bacteria</taxon>
        <taxon>Pseudomonadati</taxon>
        <taxon>Pseudomonadota</taxon>
        <taxon>Betaproteobacteria</taxon>
        <taxon>Burkholderiales</taxon>
        <taxon>Alcaligenaceae</taxon>
        <taxon>Bordetella</taxon>
    </lineage>
</organism>
<name>A0A0M7CTP3_9BORD</name>
<proteinExistence type="predicted"/>
<reference evidence="1 2" key="1">
    <citation type="submission" date="2015-09" db="EMBL/GenBank/DDBJ databases">
        <authorList>
            <person name="Jackson K.R."/>
            <person name="Lunt B.L."/>
            <person name="Fisher J.N.B."/>
            <person name="Gardner A.V."/>
            <person name="Bailey M.E."/>
            <person name="Deus L.M."/>
            <person name="Earl A.S."/>
            <person name="Gibby P.D."/>
            <person name="Hartmann K.A."/>
            <person name="Liu J.E."/>
            <person name="Manci A.M."/>
            <person name="Nielsen D.A."/>
            <person name="Solomon M.B."/>
            <person name="Breakwell D.P."/>
            <person name="Burnett S.H."/>
            <person name="Grose J.H."/>
        </authorList>
    </citation>
    <scope>NUCLEOTIDE SEQUENCE [LARGE SCALE GENOMIC DNA]</scope>
    <source>
        <strain evidence="1 2">2789STDY5608636</strain>
    </source>
</reference>